<keyword evidence="5" id="KW-0411">Iron-sulfur</keyword>
<proteinExistence type="predicted"/>
<keyword evidence="4" id="KW-0408">Iron</keyword>
<dbReference type="GO" id="GO:0046872">
    <property type="term" value="F:metal ion binding"/>
    <property type="evidence" value="ECO:0007669"/>
    <property type="project" value="UniProtKB-KW"/>
</dbReference>
<name>A0A953I4B3_SYMTR</name>
<dbReference type="AlphaFoldDB" id="A0A953I4B3"/>
<evidence type="ECO:0000256" key="4">
    <source>
        <dbReference type="ARBA" id="ARBA00023004"/>
    </source>
</evidence>
<accession>A0A953I4B3</accession>
<dbReference type="EMBL" id="PIUK01000166">
    <property type="protein sequence ID" value="MBY6277335.1"/>
    <property type="molecule type" value="Genomic_DNA"/>
</dbReference>
<dbReference type="GO" id="GO:0016491">
    <property type="term" value="F:oxidoreductase activity"/>
    <property type="evidence" value="ECO:0007669"/>
    <property type="project" value="UniProtKB-KW"/>
</dbReference>
<keyword evidence="1" id="KW-0004">4Fe-4S</keyword>
<dbReference type="PANTHER" id="PTHR43498:SF1">
    <property type="entry name" value="COB--COM HETERODISULFIDE REDUCTASE IRON-SULFUR SUBUNIT A"/>
    <property type="match status" value="1"/>
</dbReference>
<organism evidence="6 7">
    <name type="scientific">Symbiobacterium thermophilum</name>
    <dbReference type="NCBI Taxonomy" id="2734"/>
    <lineage>
        <taxon>Bacteria</taxon>
        <taxon>Bacillati</taxon>
        <taxon>Bacillota</taxon>
        <taxon>Clostridia</taxon>
        <taxon>Eubacteriales</taxon>
        <taxon>Symbiobacteriaceae</taxon>
        <taxon>Symbiobacterium</taxon>
    </lineage>
</organism>
<keyword evidence="2" id="KW-0479">Metal-binding</keyword>
<sequence length="446" mass="47953">MHADVVILGGGPTGTVAAIAAARTGADVLLVERYGFLGGTSTAAMVGPWMTFHAADGNQVIRGIPQEIVDRLVATGDSLGHIRDPLNVIYSLTPFDPTGLKFLLDDMIQEAGVRLLLHTLVVGAEVQNGTVRAARVVTRDGELRLEAPVFIDTTGDAFFAKLAGAPLVMGRPSDGLTQPMTLVFRMGNVDTDAVLDYMIAHPEEFHETTSVDLVKQTRYVSASGFFSLWKDAVASGEVNVPRDRLLFFGTPRPGQVLFNTVRVVNRNPVDPWDLTAAELEGRRQARQIADMVKRRVPGFADAVLLDVASQIGIRESRRIVGYYTLTEEDVYVSRQFEDGVANGAYPIDIHDPAGAGLRYDDRRVNGYRIPYRCLIPMGTKNLLVAGRCLSANHEALGTARITASCMDMGQAVGAAAALVARKGCATTELPVDELKSAIAALGGYVS</sequence>
<dbReference type="SUPFAM" id="SSF51905">
    <property type="entry name" value="FAD/NAD(P)-binding domain"/>
    <property type="match status" value="1"/>
</dbReference>
<evidence type="ECO:0000256" key="2">
    <source>
        <dbReference type="ARBA" id="ARBA00022723"/>
    </source>
</evidence>
<dbReference type="GO" id="GO:0051539">
    <property type="term" value="F:4 iron, 4 sulfur cluster binding"/>
    <property type="evidence" value="ECO:0007669"/>
    <property type="project" value="UniProtKB-KW"/>
</dbReference>
<evidence type="ECO:0000256" key="5">
    <source>
        <dbReference type="ARBA" id="ARBA00023014"/>
    </source>
</evidence>
<comment type="caution">
    <text evidence="6">The sequence shown here is derived from an EMBL/GenBank/DDBJ whole genome shotgun (WGS) entry which is preliminary data.</text>
</comment>
<reference evidence="6" key="1">
    <citation type="submission" date="2017-11" db="EMBL/GenBank/DDBJ databases">
        <title>Three new genomes from thermophilic consortium.</title>
        <authorList>
            <person name="Quaggio R."/>
            <person name="Amgarten D."/>
            <person name="Setubal J.C."/>
        </authorList>
    </citation>
    <scope>NUCLEOTIDE SEQUENCE</scope>
    <source>
        <strain evidence="6">ZCTH01-B2</strain>
    </source>
</reference>
<dbReference type="InterPro" id="IPR039650">
    <property type="entry name" value="HdrA-like"/>
</dbReference>
<evidence type="ECO:0000313" key="7">
    <source>
        <dbReference type="Proteomes" id="UP000732377"/>
    </source>
</evidence>
<gene>
    <name evidence="6" type="ORF">CWE10_14205</name>
</gene>
<evidence type="ECO:0000256" key="1">
    <source>
        <dbReference type="ARBA" id="ARBA00022485"/>
    </source>
</evidence>
<dbReference type="Pfam" id="PF12831">
    <property type="entry name" value="FAD_oxidored"/>
    <property type="match status" value="1"/>
</dbReference>
<evidence type="ECO:0000313" key="6">
    <source>
        <dbReference type="EMBL" id="MBY6277335.1"/>
    </source>
</evidence>
<dbReference type="Proteomes" id="UP000732377">
    <property type="component" value="Unassembled WGS sequence"/>
</dbReference>
<dbReference type="Gene3D" id="3.50.50.60">
    <property type="entry name" value="FAD/NAD(P)-binding domain"/>
    <property type="match status" value="1"/>
</dbReference>
<evidence type="ECO:0000256" key="3">
    <source>
        <dbReference type="ARBA" id="ARBA00023002"/>
    </source>
</evidence>
<dbReference type="InterPro" id="IPR036188">
    <property type="entry name" value="FAD/NAD-bd_sf"/>
</dbReference>
<protein>
    <submittedName>
        <fullName evidence="6">FAD-dependent oxidoreductase</fullName>
    </submittedName>
</protein>
<dbReference type="PANTHER" id="PTHR43498">
    <property type="entry name" value="FERREDOXIN:COB-COM HETERODISULFIDE REDUCTASE SUBUNIT A"/>
    <property type="match status" value="1"/>
</dbReference>
<keyword evidence="3" id="KW-0560">Oxidoreductase</keyword>